<keyword evidence="1" id="KW-0175">Coiled coil</keyword>
<feature type="coiled-coil region" evidence="1">
    <location>
        <begin position="231"/>
        <end position="258"/>
    </location>
</feature>
<evidence type="ECO:0000313" key="2">
    <source>
        <dbReference type="EMBL" id="GJT56643.1"/>
    </source>
</evidence>
<reference evidence="2" key="2">
    <citation type="submission" date="2022-01" db="EMBL/GenBank/DDBJ databases">
        <authorList>
            <person name="Yamashiro T."/>
            <person name="Shiraishi A."/>
            <person name="Satake H."/>
            <person name="Nakayama K."/>
        </authorList>
    </citation>
    <scope>NUCLEOTIDE SEQUENCE</scope>
</reference>
<dbReference type="EMBL" id="BQNB010016863">
    <property type="protein sequence ID" value="GJT56643.1"/>
    <property type="molecule type" value="Genomic_DNA"/>
</dbReference>
<keyword evidence="3" id="KW-1185">Reference proteome</keyword>
<dbReference type="Proteomes" id="UP001151760">
    <property type="component" value="Unassembled WGS sequence"/>
</dbReference>
<protein>
    <submittedName>
        <fullName evidence="2">Uncharacterized protein</fullName>
    </submittedName>
</protein>
<sequence length="278" mass="31768">MPTRRMPTKIELTLEQSQQGVSDDVLATHIVLQGLPPDVYALVNHHKVSKDIWDRVKLLMQGTSLSKQERNCNLYDEFDKFTYVKGLVVPKFLPSDFPILVEQAMVFLVSLFTPVIPQQIITSDLLLIRGIKPLFKMVESLFSKFKEDKVKGIWLDSAEGKEFDEEQLVYLADPRVIDGQVSQTITHNEAFQTDDLHAYDFDCDDISSSKVVLMANLSSCDSDVLSKVKANNESKIVNESLTTELERYKERVKILEQRFNVDLSGREKFIDSQTDDMI</sequence>
<organism evidence="2 3">
    <name type="scientific">Tanacetum coccineum</name>
    <dbReference type="NCBI Taxonomy" id="301880"/>
    <lineage>
        <taxon>Eukaryota</taxon>
        <taxon>Viridiplantae</taxon>
        <taxon>Streptophyta</taxon>
        <taxon>Embryophyta</taxon>
        <taxon>Tracheophyta</taxon>
        <taxon>Spermatophyta</taxon>
        <taxon>Magnoliopsida</taxon>
        <taxon>eudicotyledons</taxon>
        <taxon>Gunneridae</taxon>
        <taxon>Pentapetalae</taxon>
        <taxon>asterids</taxon>
        <taxon>campanulids</taxon>
        <taxon>Asterales</taxon>
        <taxon>Asteraceae</taxon>
        <taxon>Asteroideae</taxon>
        <taxon>Anthemideae</taxon>
        <taxon>Anthemidinae</taxon>
        <taxon>Tanacetum</taxon>
    </lineage>
</organism>
<evidence type="ECO:0000313" key="3">
    <source>
        <dbReference type="Proteomes" id="UP001151760"/>
    </source>
</evidence>
<accession>A0ABQ5F0R7</accession>
<evidence type="ECO:0000256" key="1">
    <source>
        <dbReference type="SAM" id="Coils"/>
    </source>
</evidence>
<name>A0ABQ5F0R7_9ASTR</name>
<reference evidence="2" key="1">
    <citation type="journal article" date="2022" name="Int. J. Mol. Sci.">
        <title>Draft Genome of Tanacetum Coccineum: Genomic Comparison of Closely Related Tanacetum-Family Plants.</title>
        <authorList>
            <person name="Yamashiro T."/>
            <person name="Shiraishi A."/>
            <person name="Nakayama K."/>
            <person name="Satake H."/>
        </authorList>
    </citation>
    <scope>NUCLEOTIDE SEQUENCE</scope>
</reference>
<proteinExistence type="predicted"/>
<comment type="caution">
    <text evidence="2">The sequence shown here is derived from an EMBL/GenBank/DDBJ whole genome shotgun (WGS) entry which is preliminary data.</text>
</comment>
<gene>
    <name evidence="2" type="ORF">Tco_0991697</name>
</gene>